<proteinExistence type="predicted"/>
<accession>A0A0F9FHA6</accession>
<dbReference type="AlphaFoldDB" id="A0A0F9FHA6"/>
<name>A0A0F9FHA6_9ZZZZ</name>
<protein>
    <submittedName>
        <fullName evidence="1">Uncharacterized protein</fullName>
    </submittedName>
</protein>
<comment type="caution">
    <text evidence="1">The sequence shown here is derived from an EMBL/GenBank/DDBJ whole genome shotgun (WGS) entry which is preliminary data.</text>
</comment>
<evidence type="ECO:0000313" key="1">
    <source>
        <dbReference type="EMBL" id="KKL56655.1"/>
    </source>
</evidence>
<reference evidence="1" key="1">
    <citation type="journal article" date="2015" name="Nature">
        <title>Complex archaea that bridge the gap between prokaryotes and eukaryotes.</title>
        <authorList>
            <person name="Spang A."/>
            <person name="Saw J.H."/>
            <person name="Jorgensen S.L."/>
            <person name="Zaremba-Niedzwiedzka K."/>
            <person name="Martijn J."/>
            <person name="Lind A.E."/>
            <person name="van Eijk R."/>
            <person name="Schleper C."/>
            <person name="Guy L."/>
            <person name="Ettema T.J."/>
        </authorList>
    </citation>
    <scope>NUCLEOTIDE SEQUENCE</scope>
</reference>
<feature type="non-terminal residue" evidence="1">
    <location>
        <position position="72"/>
    </location>
</feature>
<dbReference type="EMBL" id="LAZR01030420">
    <property type="protein sequence ID" value="KKL56655.1"/>
    <property type="molecule type" value="Genomic_DNA"/>
</dbReference>
<organism evidence="1">
    <name type="scientific">marine sediment metagenome</name>
    <dbReference type="NCBI Taxonomy" id="412755"/>
    <lineage>
        <taxon>unclassified sequences</taxon>
        <taxon>metagenomes</taxon>
        <taxon>ecological metagenomes</taxon>
    </lineage>
</organism>
<dbReference type="Gene3D" id="3.40.470.10">
    <property type="entry name" value="Uracil-DNA glycosylase-like domain"/>
    <property type="match status" value="1"/>
</dbReference>
<dbReference type="SUPFAM" id="SSF52141">
    <property type="entry name" value="Uracil-DNA glycosylase-like"/>
    <property type="match status" value="1"/>
</dbReference>
<sequence length="72" mass="7973">MLNKPKQNTNGTTGRGCQGCPYFGDGKGFVPDLINDHAPVFIVAQNPGESEERGERLIEYKYGQPIYEPCEP</sequence>
<dbReference type="InterPro" id="IPR036895">
    <property type="entry name" value="Uracil-DNA_glycosylase-like_sf"/>
</dbReference>
<gene>
    <name evidence="1" type="ORF">LCGC14_2243190</name>
</gene>